<keyword evidence="2" id="KW-1185">Reference proteome</keyword>
<organism evidence="1 2">
    <name type="scientific">Camellia lanceoleosa</name>
    <dbReference type="NCBI Taxonomy" id="1840588"/>
    <lineage>
        <taxon>Eukaryota</taxon>
        <taxon>Viridiplantae</taxon>
        <taxon>Streptophyta</taxon>
        <taxon>Embryophyta</taxon>
        <taxon>Tracheophyta</taxon>
        <taxon>Spermatophyta</taxon>
        <taxon>Magnoliopsida</taxon>
        <taxon>eudicotyledons</taxon>
        <taxon>Gunneridae</taxon>
        <taxon>Pentapetalae</taxon>
        <taxon>asterids</taxon>
        <taxon>Ericales</taxon>
        <taxon>Theaceae</taxon>
        <taxon>Camellia</taxon>
    </lineage>
</organism>
<accession>A0ACC0HHE6</accession>
<dbReference type="EMBL" id="CM045762">
    <property type="protein sequence ID" value="KAI8012650.1"/>
    <property type="molecule type" value="Genomic_DNA"/>
</dbReference>
<name>A0ACC0HHE6_9ERIC</name>
<protein>
    <submittedName>
        <fullName evidence="1">Uncharacterized protein</fullName>
    </submittedName>
</protein>
<comment type="caution">
    <text evidence="1">The sequence shown here is derived from an EMBL/GenBank/DDBJ whole genome shotgun (WGS) entry which is preliminary data.</text>
</comment>
<evidence type="ECO:0000313" key="1">
    <source>
        <dbReference type="EMBL" id="KAI8012650.1"/>
    </source>
</evidence>
<evidence type="ECO:0000313" key="2">
    <source>
        <dbReference type="Proteomes" id="UP001060215"/>
    </source>
</evidence>
<sequence length="127" mass="14967">MKISKKRCGDTCVNYRMIRRTRRNVRKTRKIGLSLKSSIQLAQRHLERCNTMNETRMERSLDLLICITRHTLVRKGKHGSIMKLKLDMTRSSKGFLSYKWLLDYVLAALAVYLVFGNIEKATYWLRA</sequence>
<reference evidence="1 2" key="1">
    <citation type="journal article" date="2022" name="Plant J.">
        <title>Chromosome-level genome of Camellia lanceoleosa provides a valuable resource for understanding genome evolution and self-incompatibility.</title>
        <authorList>
            <person name="Gong W."/>
            <person name="Xiao S."/>
            <person name="Wang L."/>
            <person name="Liao Z."/>
            <person name="Chang Y."/>
            <person name="Mo W."/>
            <person name="Hu G."/>
            <person name="Li W."/>
            <person name="Zhao G."/>
            <person name="Zhu H."/>
            <person name="Hu X."/>
            <person name="Ji K."/>
            <person name="Xiang X."/>
            <person name="Song Q."/>
            <person name="Yuan D."/>
            <person name="Jin S."/>
            <person name="Zhang L."/>
        </authorList>
    </citation>
    <scope>NUCLEOTIDE SEQUENCE [LARGE SCALE GENOMIC DNA]</scope>
    <source>
        <strain evidence="1">SQ_2022a</strain>
    </source>
</reference>
<gene>
    <name evidence="1" type="ORF">LOK49_LG06G02725</name>
</gene>
<proteinExistence type="predicted"/>
<dbReference type="Proteomes" id="UP001060215">
    <property type="component" value="Chromosome 5"/>
</dbReference>